<sequence length="876" mass="99274">MEIPSKKRRVEEKPDFSKCIICQEETRESLVQSVSEEAYVSVLHFAYSRTAYGENEFATISRLLDGVSAEELRQNNASFHARCRKRLVNSAMLKRAEARFEKAASSQNTSILSRLPGRPSFASQTGSSTPVVFHGLTEQTSKRILLSSTATFNKKLCFFCQSHDDKQDVHVNSHNDLYKVYLTSTIEPKDALPKDVHYHRACWMKHVIRAMTPEDKAGADAQDSEQENKVAADIEFLHLIQELLKKGKILSLEDAQKVYTNILQDHLCNWFLSRKSVRQLLVENVDGIEFVSAYRRNESDRFCLSAAKIAAIEKAVKQSSHINSELEVLYDCSKIIRKEIQEANTWHFKGTLDIDAQDNVPTKLFTLLKWILSGVVSELKTEQRAEDVNRKSVLLAQQIMYQTKTDRQVRYVPQLDEEGNTFRHQREYPLQVGVGLLAHQQMRSKSVIDVLHELGVSVNYARILRIETQLAQAVLSNSSEHNIFIPPKLCKGQFIFFSVDNSDFSEDTPDGKNTLHATAMVVFQRKRTKDPETILEIDATMRTKSLPQESIPDTEMLQCYIPKNAQPKCSGYTLDTTPSSDVTKKAKQNDLAWSVGNSIIRSRLEQVKIPTWAPYNSQVLSLTHQLTTVSMMPLLAAPAHEWSTMLTVLMQAQKITAVVMGENHKTVITLNYARMVPLYLAQMHRLKIDDPDIHHEFIQGNFCVNKNEIPFCAIGPDHAIEHVNKLMKIRGGLKGVTQQPAAMARWFLVAPELSGLATQAEHMLGVQRASSPHHHDLSDAITNRYNENVQKLKDVLKVSDPFATEERHLVNIITKAVMPDDIKEGVLTRDKIGQALFETFAQERIVEAKLSVWSPMKKANLKSWKSASQKNKNKTT</sequence>
<evidence type="ECO:0000313" key="1">
    <source>
        <dbReference type="EMBL" id="CAH3164172.1"/>
    </source>
</evidence>
<name>A0ABN8QGQ2_9CNID</name>
<comment type="caution">
    <text evidence="1">The sequence shown here is derived from an EMBL/GenBank/DDBJ whole genome shotgun (WGS) entry which is preliminary data.</text>
</comment>
<dbReference type="PANTHER" id="PTHR47018:SF3">
    <property type="entry name" value="MYCBP-ASSOCIATED PROTEIN"/>
    <property type="match status" value="1"/>
</dbReference>
<keyword evidence="2" id="KW-1185">Reference proteome</keyword>
<proteinExistence type="predicted"/>
<reference evidence="1 2" key="1">
    <citation type="submission" date="2022-05" db="EMBL/GenBank/DDBJ databases">
        <authorList>
            <consortium name="Genoscope - CEA"/>
            <person name="William W."/>
        </authorList>
    </citation>
    <scope>NUCLEOTIDE SEQUENCE [LARGE SCALE GENOMIC DNA]</scope>
</reference>
<protein>
    <submittedName>
        <fullName evidence="1">Uncharacterized protein</fullName>
    </submittedName>
</protein>
<dbReference type="Proteomes" id="UP001159405">
    <property type="component" value="Unassembled WGS sequence"/>
</dbReference>
<evidence type="ECO:0000313" key="2">
    <source>
        <dbReference type="Proteomes" id="UP001159405"/>
    </source>
</evidence>
<dbReference type="PANTHER" id="PTHR47018">
    <property type="entry name" value="CXC DOMAIN-CONTAINING PROTEIN-RELATED"/>
    <property type="match status" value="1"/>
</dbReference>
<accession>A0ABN8QGQ2</accession>
<dbReference type="EMBL" id="CALNXK010000128">
    <property type="protein sequence ID" value="CAH3164172.1"/>
    <property type="molecule type" value="Genomic_DNA"/>
</dbReference>
<gene>
    <name evidence="1" type="ORF">PLOB_00006159</name>
</gene>
<organism evidence="1 2">
    <name type="scientific">Porites lobata</name>
    <dbReference type="NCBI Taxonomy" id="104759"/>
    <lineage>
        <taxon>Eukaryota</taxon>
        <taxon>Metazoa</taxon>
        <taxon>Cnidaria</taxon>
        <taxon>Anthozoa</taxon>
        <taxon>Hexacorallia</taxon>
        <taxon>Scleractinia</taxon>
        <taxon>Fungiina</taxon>
        <taxon>Poritidae</taxon>
        <taxon>Porites</taxon>
    </lineage>
</organism>